<dbReference type="AlphaFoldDB" id="A0A0C9W789"/>
<feature type="compositionally biased region" description="Low complexity" evidence="4">
    <location>
        <begin position="436"/>
        <end position="461"/>
    </location>
</feature>
<feature type="compositionally biased region" description="Polar residues" evidence="4">
    <location>
        <begin position="254"/>
        <end position="281"/>
    </location>
</feature>
<feature type="compositionally biased region" description="Polar residues" evidence="4">
    <location>
        <begin position="380"/>
        <end position="392"/>
    </location>
</feature>
<reference evidence="6 7" key="1">
    <citation type="submission" date="2014-04" db="EMBL/GenBank/DDBJ databases">
        <title>Evolutionary Origins and Diversification of the Mycorrhizal Mutualists.</title>
        <authorList>
            <consortium name="DOE Joint Genome Institute"/>
            <consortium name="Mycorrhizal Genomics Consortium"/>
            <person name="Kohler A."/>
            <person name="Kuo A."/>
            <person name="Nagy L.G."/>
            <person name="Floudas D."/>
            <person name="Copeland A."/>
            <person name="Barry K.W."/>
            <person name="Cichocki N."/>
            <person name="Veneault-Fourrey C."/>
            <person name="LaButti K."/>
            <person name="Lindquist E.A."/>
            <person name="Lipzen A."/>
            <person name="Lundell T."/>
            <person name="Morin E."/>
            <person name="Murat C."/>
            <person name="Riley R."/>
            <person name="Ohm R."/>
            <person name="Sun H."/>
            <person name="Tunlid A."/>
            <person name="Henrissat B."/>
            <person name="Grigoriev I.V."/>
            <person name="Hibbett D.S."/>
            <person name="Martin F."/>
        </authorList>
    </citation>
    <scope>NUCLEOTIDE SEQUENCE [LARGE SCALE GENOMIC DNA]</scope>
    <source>
        <strain evidence="6 7">MD-312</strain>
    </source>
</reference>
<feature type="coiled-coil region" evidence="3">
    <location>
        <begin position="119"/>
        <end position="146"/>
    </location>
</feature>
<keyword evidence="7" id="KW-1185">Reference proteome</keyword>
<dbReference type="PROSITE" id="PS01031">
    <property type="entry name" value="SHSP"/>
    <property type="match status" value="1"/>
</dbReference>
<feature type="compositionally biased region" description="Polar residues" evidence="4">
    <location>
        <begin position="616"/>
        <end position="627"/>
    </location>
</feature>
<protein>
    <submittedName>
        <fullName evidence="6">Unplaced genomic scaffold scaffold_18, whole genome shotgun sequence</fullName>
    </submittedName>
</protein>
<dbReference type="CDD" id="cd06464">
    <property type="entry name" value="ACD_sHsps-like"/>
    <property type="match status" value="1"/>
</dbReference>
<evidence type="ECO:0000256" key="4">
    <source>
        <dbReference type="SAM" id="MobiDB-lite"/>
    </source>
</evidence>
<evidence type="ECO:0000256" key="1">
    <source>
        <dbReference type="PROSITE-ProRule" id="PRU00285"/>
    </source>
</evidence>
<feature type="region of interest" description="Disordered" evidence="4">
    <location>
        <begin position="524"/>
        <end position="634"/>
    </location>
</feature>
<evidence type="ECO:0000259" key="5">
    <source>
        <dbReference type="PROSITE" id="PS01031"/>
    </source>
</evidence>
<organism evidence="6 7">
    <name type="scientific">Hydnomerulius pinastri MD-312</name>
    <dbReference type="NCBI Taxonomy" id="994086"/>
    <lineage>
        <taxon>Eukaryota</taxon>
        <taxon>Fungi</taxon>
        <taxon>Dikarya</taxon>
        <taxon>Basidiomycota</taxon>
        <taxon>Agaricomycotina</taxon>
        <taxon>Agaricomycetes</taxon>
        <taxon>Agaricomycetidae</taxon>
        <taxon>Boletales</taxon>
        <taxon>Boletales incertae sedis</taxon>
        <taxon>Leucogyrophana</taxon>
    </lineage>
</organism>
<feature type="compositionally biased region" description="Low complexity" evidence="4">
    <location>
        <begin position="525"/>
        <end position="545"/>
    </location>
</feature>
<accession>A0A0C9W789</accession>
<dbReference type="InterPro" id="IPR002068">
    <property type="entry name" value="A-crystallin/Hsp20_dom"/>
</dbReference>
<dbReference type="HOGENOM" id="CLU_373456_0_0_1"/>
<evidence type="ECO:0000313" key="7">
    <source>
        <dbReference type="Proteomes" id="UP000053820"/>
    </source>
</evidence>
<feature type="compositionally biased region" description="Low complexity" evidence="4">
    <location>
        <begin position="236"/>
        <end position="253"/>
    </location>
</feature>
<feature type="compositionally biased region" description="Polar residues" evidence="4">
    <location>
        <begin position="171"/>
        <end position="198"/>
    </location>
</feature>
<feature type="compositionally biased region" description="Basic and acidic residues" evidence="4">
    <location>
        <begin position="358"/>
        <end position="367"/>
    </location>
</feature>
<dbReference type="InterPro" id="IPR008978">
    <property type="entry name" value="HSP20-like_chaperone"/>
</dbReference>
<keyword evidence="3" id="KW-0175">Coiled coil</keyword>
<name>A0A0C9W789_9AGAM</name>
<feature type="region of interest" description="Disordered" evidence="4">
    <location>
        <begin position="425"/>
        <end position="461"/>
    </location>
</feature>
<dbReference type="Pfam" id="PF00011">
    <property type="entry name" value="HSP20"/>
    <property type="match status" value="1"/>
</dbReference>
<evidence type="ECO:0000256" key="3">
    <source>
        <dbReference type="SAM" id="Coils"/>
    </source>
</evidence>
<feature type="domain" description="SHSP" evidence="5">
    <location>
        <begin position="639"/>
        <end position="757"/>
    </location>
</feature>
<gene>
    <name evidence="6" type="ORF">HYDPIDRAFT_176125</name>
</gene>
<dbReference type="OrthoDB" id="78858at2759"/>
<feature type="compositionally biased region" description="Low complexity" evidence="4">
    <location>
        <begin position="603"/>
        <end position="614"/>
    </location>
</feature>
<sequence>MSDSPIRRLSTASSTSNLKREENLINAYEAEEERIINVLSRKLEQLREEKIQLENALEAESESHVNRLSRELSALRMAQQQQQMSSLNGSSAASPDTRIGVPTFLNGHDPTAPSPEVMLEAMRRENEQLRNRLVDTERDYVRISRLNEIYREELLDHRRRLGLSVDNLIGLSSSDPYSQPTHRRSASNLSSPSTSVIYSSGPRPTHSVPIPSHGVPIPRPSSSIYRPLNNTSETNTPLSHSPSSTESPFPFSPIMSTNPASFVSNGTHLTTPPSSASLQSNPPAPYPVSNAHTLTYPSVPPPSLSSSYGSPVISYLPHRDSSASPAEPLSRRGSNARGGFDRRIVEPGTFRNSRSHSRRESIERGARIAETGTLIPRSRAGSQSLAATTEASDSAELGDIPLTPFFSMSYQYPYVQGYSSMPTTPQTPYHWDGGDPQQQQHVEQQVLQHPLQQQQHQGQELYATSSTIQLQEQIPVVPSQNPRPGHHAEGDGELRLQHMSVPGSMRPEEMRPSIHVDTTRHIHVGTSASPPSGPPSVGGSSYHGPTGPMRTRVSPSHTDPRTVAHPYRRPQSAAGTGAIRPRREHEETQSVRYPRNPSGSYMPAPTTTPARLPANHSGTVSATSSLVSPAHPASRLPDGPKFMIRTDIHYNTDTNVLTAVLELPGLKKSDLSIVLSTSTYNRVKQVVVTGKNRSVFTDTGYAVRERKFGEFSRTLVVSNDTKPEDVTADMQDGLLTIKIRLPPPPEEEEGSQEIIIN</sequence>
<evidence type="ECO:0000256" key="2">
    <source>
        <dbReference type="RuleBase" id="RU003616"/>
    </source>
</evidence>
<evidence type="ECO:0000313" key="6">
    <source>
        <dbReference type="EMBL" id="KIJ63028.1"/>
    </source>
</evidence>
<dbReference type="PANTHER" id="PTHR15276">
    <property type="entry name" value="H4 D10S170 PROTEIN-RELATED"/>
    <property type="match status" value="1"/>
</dbReference>
<feature type="region of interest" description="Disordered" evidence="4">
    <location>
        <begin position="171"/>
        <end position="289"/>
    </location>
</feature>
<dbReference type="InterPro" id="IPR019152">
    <property type="entry name" value="DUF2046"/>
</dbReference>
<dbReference type="Gene3D" id="2.60.40.790">
    <property type="match status" value="1"/>
</dbReference>
<dbReference type="Proteomes" id="UP000053820">
    <property type="component" value="Unassembled WGS sequence"/>
</dbReference>
<dbReference type="EMBL" id="KN839852">
    <property type="protein sequence ID" value="KIJ63028.1"/>
    <property type="molecule type" value="Genomic_DNA"/>
</dbReference>
<dbReference type="SUPFAM" id="SSF49764">
    <property type="entry name" value="HSP20-like chaperones"/>
    <property type="match status" value="1"/>
</dbReference>
<dbReference type="Pfam" id="PF09755">
    <property type="entry name" value="DUF2046"/>
    <property type="match status" value="1"/>
</dbReference>
<comment type="similarity">
    <text evidence="1 2">Belongs to the small heat shock protein (HSP20) family.</text>
</comment>
<feature type="coiled-coil region" evidence="3">
    <location>
        <begin position="18"/>
        <end position="63"/>
    </location>
</feature>
<proteinExistence type="inferred from homology"/>
<feature type="region of interest" description="Disordered" evidence="4">
    <location>
        <begin position="316"/>
        <end position="393"/>
    </location>
</feature>
<dbReference type="PANTHER" id="PTHR15276:SF0">
    <property type="entry name" value="COILED-COIL DOMAIN-CONTAINING PROTEIN 6"/>
    <property type="match status" value="1"/>
</dbReference>